<feature type="region of interest" description="Disordered" evidence="1">
    <location>
        <begin position="1"/>
        <end position="35"/>
    </location>
</feature>
<proteinExistence type="predicted"/>
<name>A0A0C3D4Z1_OIDMZ</name>
<reference evidence="3" key="2">
    <citation type="submission" date="2015-01" db="EMBL/GenBank/DDBJ databases">
        <title>Evolutionary Origins and Diversification of the Mycorrhizal Mutualists.</title>
        <authorList>
            <consortium name="DOE Joint Genome Institute"/>
            <consortium name="Mycorrhizal Genomics Consortium"/>
            <person name="Kohler A."/>
            <person name="Kuo A."/>
            <person name="Nagy L.G."/>
            <person name="Floudas D."/>
            <person name="Copeland A."/>
            <person name="Barry K.W."/>
            <person name="Cichocki N."/>
            <person name="Veneault-Fourrey C."/>
            <person name="LaButti K."/>
            <person name="Lindquist E.A."/>
            <person name="Lipzen A."/>
            <person name="Lundell T."/>
            <person name="Morin E."/>
            <person name="Murat C."/>
            <person name="Riley R."/>
            <person name="Ohm R."/>
            <person name="Sun H."/>
            <person name="Tunlid A."/>
            <person name="Henrissat B."/>
            <person name="Grigoriev I.V."/>
            <person name="Hibbett D.S."/>
            <person name="Martin F."/>
        </authorList>
    </citation>
    <scope>NUCLEOTIDE SEQUENCE [LARGE SCALE GENOMIC DNA]</scope>
    <source>
        <strain evidence="3">Zn</strain>
    </source>
</reference>
<evidence type="ECO:0000313" key="2">
    <source>
        <dbReference type="EMBL" id="KIN06364.1"/>
    </source>
</evidence>
<organism evidence="2 3">
    <name type="scientific">Oidiodendron maius (strain Zn)</name>
    <dbReference type="NCBI Taxonomy" id="913774"/>
    <lineage>
        <taxon>Eukaryota</taxon>
        <taxon>Fungi</taxon>
        <taxon>Dikarya</taxon>
        <taxon>Ascomycota</taxon>
        <taxon>Pezizomycotina</taxon>
        <taxon>Leotiomycetes</taxon>
        <taxon>Leotiomycetes incertae sedis</taxon>
        <taxon>Myxotrichaceae</taxon>
        <taxon>Oidiodendron</taxon>
    </lineage>
</organism>
<dbReference type="Proteomes" id="UP000054321">
    <property type="component" value="Unassembled WGS sequence"/>
</dbReference>
<dbReference type="EMBL" id="KN832871">
    <property type="protein sequence ID" value="KIN06364.1"/>
    <property type="molecule type" value="Genomic_DNA"/>
</dbReference>
<dbReference type="AlphaFoldDB" id="A0A0C3D4Z1"/>
<dbReference type="InParanoid" id="A0A0C3D4Z1"/>
<evidence type="ECO:0000256" key="1">
    <source>
        <dbReference type="SAM" id="MobiDB-lite"/>
    </source>
</evidence>
<accession>A0A0C3D4Z1</accession>
<sequence length="164" mass="17873">MVAVSRSSPHYGRREWLKSNDQSPTKPGASLSHASFSAGRIERRKIRTTSEHDWVIIRMWSSSLFPLALFSAFSRSPGPRCEFYAQKGPGMKVSRWVALSPLPTPTPIPTPPADPMTVPACGNRLANGGPNVAAGSLPFALRPSDNCEEASAKGTFSQSRWYIS</sequence>
<dbReference type="HOGENOM" id="CLU_1619538_0_0_1"/>
<evidence type="ECO:0000313" key="3">
    <source>
        <dbReference type="Proteomes" id="UP000054321"/>
    </source>
</evidence>
<gene>
    <name evidence="2" type="ORF">OIDMADRAFT_49851</name>
</gene>
<reference evidence="2 3" key="1">
    <citation type="submission" date="2014-04" db="EMBL/GenBank/DDBJ databases">
        <authorList>
            <consortium name="DOE Joint Genome Institute"/>
            <person name="Kuo A."/>
            <person name="Martino E."/>
            <person name="Perotto S."/>
            <person name="Kohler A."/>
            <person name="Nagy L.G."/>
            <person name="Floudas D."/>
            <person name="Copeland A."/>
            <person name="Barry K.W."/>
            <person name="Cichocki N."/>
            <person name="Veneault-Fourrey C."/>
            <person name="LaButti K."/>
            <person name="Lindquist E.A."/>
            <person name="Lipzen A."/>
            <person name="Lundell T."/>
            <person name="Morin E."/>
            <person name="Murat C."/>
            <person name="Sun H."/>
            <person name="Tunlid A."/>
            <person name="Henrissat B."/>
            <person name="Grigoriev I.V."/>
            <person name="Hibbett D.S."/>
            <person name="Martin F."/>
            <person name="Nordberg H.P."/>
            <person name="Cantor M.N."/>
            <person name="Hua S.X."/>
        </authorList>
    </citation>
    <scope>NUCLEOTIDE SEQUENCE [LARGE SCALE GENOMIC DNA]</scope>
    <source>
        <strain evidence="2 3">Zn</strain>
    </source>
</reference>
<protein>
    <submittedName>
        <fullName evidence="2">Uncharacterized protein</fullName>
    </submittedName>
</protein>
<keyword evidence="3" id="KW-1185">Reference proteome</keyword>